<name>A0A914UK27_9BILA</name>
<feature type="region of interest" description="Disordered" evidence="2">
    <location>
        <begin position="1053"/>
        <end position="1098"/>
    </location>
</feature>
<dbReference type="GO" id="GO:0007165">
    <property type="term" value="P:signal transduction"/>
    <property type="evidence" value="ECO:0007669"/>
    <property type="project" value="InterPro"/>
</dbReference>
<dbReference type="AlphaFoldDB" id="A0A914UK27"/>
<dbReference type="Proteomes" id="UP000887566">
    <property type="component" value="Unplaced"/>
</dbReference>
<reference evidence="4" key="1">
    <citation type="submission" date="2022-11" db="UniProtKB">
        <authorList>
            <consortium name="WormBaseParasite"/>
        </authorList>
    </citation>
    <scope>IDENTIFICATION</scope>
</reference>
<evidence type="ECO:0000256" key="1">
    <source>
        <dbReference type="ARBA" id="ARBA00022999"/>
    </source>
</evidence>
<dbReference type="InterPro" id="IPR036860">
    <property type="entry name" value="SH2_dom_sf"/>
</dbReference>
<organism evidence="3 4">
    <name type="scientific">Plectus sambesii</name>
    <dbReference type="NCBI Taxonomy" id="2011161"/>
    <lineage>
        <taxon>Eukaryota</taxon>
        <taxon>Metazoa</taxon>
        <taxon>Ecdysozoa</taxon>
        <taxon>Nematoda</taxon>
        <taxon>Chromadorea</taxon>
        <taxon>Plectida</taxon>
        <taxon>Plectina</taxon>
        <taxon>Plectoidea</taxon>
        <taxon>Plectidae</taxon>
        <taxon>Plectus</taxon>
    </lineage>
</organism>
<feature type="compositionally biased region" description="Polar residues" evidence="2">
    <location>
        <begin position="1053"/>
        <end position="1063"/>
    </location>
</feature>
<dbReference type="PANTHER" id="PTHR11801">
    <property type="entry name" value="SIGNAL TRANSDUCER AND ACTIVATOR OF TRANSCRIPTION"/>
    <property type="match status" value="1"/>
</dbReference>
<feature type="compositionally biased region" description="Low complexity" evidence="2">
    <location>
        <begin position="788"/>
        <end position="801"/>
    </location>
</feature>
<keyword evidence="3" id="KW-1185">Reference proteome</keyword>
<keyword evidence="1" id="KW-0727">SH2 domain</keyword>
<sequence>MEASNANILHQIPQLAEQAVQAALVLETRYKDQSAADAEGIDDDGMVVIASAVLEGEENEVKAKLINLLRCYEECVNESGRKCAIDFNYARREFQQLFDIWTKIRKVYDILKYASIWDVTSPNVGEPSLEEVHRQISETFLQHLFKAHMPLFNEAIRKLNNDTMHYRNDHPQAEPQHQGFLVPEDEGDSQAQLIYQQFDSLLDFFRDSVERVKNGSLSVWRREQKKAMLGIGLKADMAQDLSVTRPAIALKNATLQFQDLAKIWMQIDRLLFMFCSCKTFPFIPILQKSDGCAHYLLQSSLVVDWRYQNLCQPHIVVRASTTENVTIIVKILAVCDGFRTAEGLVPPLINLKESRIAAAFVKPVQMAVALNEEIARQLRDDEIEQRASFIERAGNITHRNNSAAGVLQSTLEVDSQDKTAHALFDDVAFVLPGLKKPDPRRRKGTQQRNACTKYHIDVIANIVLNTAQTTSFIELKTISSPFSYSVAKEQDKKIYRSFVWNLLGSDPDSVSCHCQPLPSDAAKDLSLVYWGDYKDALKWLFYKLTHSRVLYDDELRHLGSRLLNTNELPASKTFGSQRGDPSSPNFTRIRIEKKDKKNKFAPFFYWYFEAIELIMDKSENTVRSKESKSAKEEKLTMASLFQSGMILGFISRTGSEELLRACNENAMIIRFSDHFSGHMTVSYINKENGDRHEKLEHVRPLARNFLKGMSLPLVVAMLINLDNVNFIITSRLAPGVTCLSSENLKNKMDLVKNHLRAFEGGIYSEDQYAYANIMLHASEKDSSQGTERPSSSRNSRTFRSSPPTPDVRKQHSKHDALLEKFRSHPRMLELVEELAKSEASSGFASPASVSPWPYNQTPSPYASSNPSVMSQMVPSPNPSQFYNQPQSSATVPSATTFGQQTPIIPSQHPQMPMPYPSAQGQSSFLPTTQMAMQYPPTNQATMSFQPTPQMAMQYQPTNPATMPFQSNNGVQMMLPQPQQQQQPMMMQGGQQTQWNVHPQAQHSSTNIMQGYNQPQQIQMELQQMTIGSQQQQRTFTTPVNQFPQPQGMIQQSALSHTGHQQIVGQHASQSQNAQAQMMPQQQMSSSSYVQQPQQGMMQSSFGYQPQQQYYPQYQSQPGAFMQQPFGGNMQTLQQQQQMLPNFQNPNSQPRSDDDSEQDCRGTSEDDDINNQYEPYHPSIPKVSRKY</sequence>
<evidence type="ECO:0000313" key="3">
    <source>
        <dbReference type="Proteomes" id="UP000887566"/>
    </source>
</evidence>
<proteinExistence type="predicted"/>
<dbReference type="GO" id="GO:0003700">
    <property type="term" value="F:DNA-binding transcription factor activity"/>
    <property type="evidence" value="ECO:0007669"/>
    <property type="project" value="InterPro"/>
</dbReference>
<dbReference type="WBParaSite" id="PSAMB.scaffold1061size36492.g10677.t1">
    <property type="protein sequence ID" value="PSAMB.scaffold1061size36492.g10677.t1"/>
    <property type="gene ID" value="PSAMB.scaffold1061size36492.g10677"/>
</dbReference>
<evidence type="ECO:0000313" key="4">
    <source>
        <dbReference type="WBParaSite" id="PSAMB.scaffold1061size36492.g10677.t1"/>
    </source>
</evidence>
<protein>
    <submittedName>
        <fullName evidence="4">Uncharacterized protein</fullName>
    </submittedName>
</protein>
<accession>A0A914UK27</accession>
<dbReference type="SUPFAM" id="SSF55550">
    <property type="entry name" value="SH2 domain"/>
    <property type="match status" value="1"/>
</dbReference>
<dbReference type="Gene3D" id="3.30.505.10">
    <property type="entry name" value="SH2 domain"/>
    <property type="match status" value="1"/>
</dbReference>
<feature type="region of interest" description="Disordered" evidence="2">
    <location>
        <begin position="1138"/>
        <end position="1186"/>
    </location>
</feature>
<feature type="compositionally biased region" description="Low complexity" evidence="2">
    <location>
        <begin position="1065"/>
        <end position="1098"/>
    </location>
</feature>
<evidence type="ECO:0000256" key="2">
    <source>
        <dbReference type="SAM" id="MobiDB-lite"/>
    </source>
</evidence>
<dbReference type="InterPro" id="IPR001217">
    <property type="entry name" value="STAT"/>
</dbReference>
<feature type="region of interest" description="Disordered" evidence="2">
    <location>
        <begin position="779"/>
        <end position="814"/>
    </location>
</feature>